<keyword evidence="7" id="KW-1185">Reference proteome</keyword>
<feature type="transmembrane region" description="Helical" evidence="2">
    <location>
        <begin position="672"/>
        <end position="690"/>
    </location>
</feature>
<name>A0A4R8VE36_9MICO</name>
<feature type="region of interest" description="Disordered" evidence="1">
    <location>
        <begin position="337"/>
        <end position="424"/>
    </location>
</feature>
<keyword evidence="4" id="KW-0378">Hydrolase</keyword>
<evidence type="ECO:0000313" key="6">
    <source>
        <dbReference type="Proteomes" id="UP000199639"/>
    </source>
</evidence>
<evidence type="ECO:0000313" key="7">
    <source>
        <dbReference type="Proteomes" id="UP000298252"/>
    </source>
</evidence>
<evidence type="ECO:0000256" key="3">
    <source>
        <dbReference type="SAM" id="SignalP"/>
    </source>
</evidence>
<gene>
    <name evidence="5" type="ORF">E3O21_02400</name>
    <name evidence="4" type="ORF">SAMN05216368_106173</name>
</gene>
<dbReference type="InterPro" id="IPR013783">
    <property type="entry name" value="Ig-like_fold"/>
</dbReference>
<dbReference type="GO" id="GO:0016787">
    <property type="term" value="F:hydrolase activity"/>
    <property type="evidence" value="ECO:0007669"/>
    <property type="project" value="UniProtKB-KW"/>
</dbReference>
<reference evidence="4 6" key="1">
    <citation type="submission" date="2016-10" db="EMBL/GenBank/DDBJ databases">
        <authorList>
            <person name="Varghese N."/>
            <person name="Submissions S."/>
        </authorList>
    </citation>
    <scope>NUCLEOTIDE SEQUENCE [LARGE SCALE GENOMIC DNA]</scope>
    <source>
        <strain evidence="4 6">CGMCC 1.11215</strain>
    </source>
</reference>
<dbReference type="EMBL" id="FNIB01000006">
    <property type="protein sequence ID" value="SDN63106.1"/>
    <property type="molecule type" value="Genomic_DNA"/>
</dbReference>
<feature type="compositionally biased region" description="Low complexity" evidence="1">
    <location>
        <begin position="355"/>
        <end position="367"/>
    </location>
</feature>
<organism evidence="4 6">
    <name type="scientific">Cryobacterium flavum</name>
    <dbReference type="NCBI Taxonomy" id="1424659"/>
    <lineage>
        <taxon>Bacteria</taxon>
        <taxon>Bacillati</taxon>
        <taxon>Actinomycetota</taxon>
        <taxon>Actinomycetes</taxon>
        <taxon>Micrococcales</taxon>
        <taxon>Microbacteriaceae</taxon>
        <taxon>Cryobacterium</taxon>
    </lineage>
</organism>
<keyword evidence="4" id="KW-0808">Transferase</keyword>
<keyword evidence="3" id="KW-0732">Signal</keyword>
<dbReference type="Proteomes" id="UP000199639">
    <property type="component" value="Unassembled WGS sequence"/>
</dbReference>
<dbReference type="AlphaFoldDB" id="A0A4R8VE36"/>
<dbReference type="Gene3D" id="2.60.40.10">
    <property type="entry name" value="Immunoglobulins"/>
    <property type="match status" value="2"/>
</dbReference>
<keyword evidence="2" id="KW-0812">Transmembrane</keyword>
<keyword evidence="4" id="KW-0012">Acyltransferase</keyword>
<feature type="transmembrane region" description="Helical" evidence="2">
    <location>
        <begin position="447"/>
        <end position="469"/>
    </location>
</feature>
<evidence type="ECO:0000256" key="2">
    <source>
        <dbReference type="SAM" id="Phobius"/>
    </source>
</evidence>
<feature type="compositionally biased region" description="Low complexity" evidence="1">
    <location>
        <begin position="400"/>
        <end position="410"/>
    </location>
</feature>
<evidence type="ECO:0000256" key="1">
    <source>
        <dbReference type="SAM" id="MobiDB-lite"/>
    </source>
</evidence>
<accession>A0A4R8VE36</accession>
<dbReference type="RefSeq" id="WP_134505145.1">
    <property type="nucleotide sequence ID" value="NZ_FNIB01000006.1"/>
</dbReference>
<feature type="compositionally biased region" description="Polar residues" evidence="1">
    <location>
        <begin position="94"/>
        <end position="116"/>
    </location>
</feature>
<keyword evidence="2" id="KW-1133">Transmembrane helix</keyword>
<dbReference type="GO" id="GO:0005975">
    <property type="term" value="P:carbohydrate metabolic process"/>
    <property type="evidence" value="ECO:0007669"/>
    <property type="project" value="UniProtKB-ARBA"/>
</dbReference>
<dbReference type="GO" id="GO:0016746">
    <property type="term" value="F:acyltransferase activity"/>
    <property type="evidence" value="ECO:0007669"/>
    <property type="project" value="UniProtKB-KW"/>
</dbReference>
<feature type="compositionally biased region" description="Low complexity" evidence="1">
    <location>
        <begin position="379"/>
        <end position="390"/>
    </location>
</feature>
<feature type="compositionally biased region" description="Low complexity" evidence="1">
    <location>
        <begin position="57"/>
        <end position="85"/>
    </location>
</feature>
<sequence>MSASARTAVLSTSARPRHSRSVAAIAALLLGCAIALAAPALSTAQAEETPATSAPQTTADETATESTPAASTPTATEEPNPSATTGPAPAPQISHPNNGQFVGSNRTTVSGSKAASQEIQLLSPRGGDPLCIVNDASTSWSCDNVYLQNGPNITLRVVVTGSPTLSAEISVAVLGAPTVLGGLTGSESNGWVRGTGHPQAIVTATLPNGDTCNSTADSSGAWACLFSGLGNGSLNVTASQTSSFSRPTSSNASTPVAIVFDVTAPEAPVVTSPSTGAQVSVAGAQYSGTGETGATVTVFAGAYSVCSAPVIGGAWTCSAGGVAAGSYSVIAVQKDNAGNVGPGSTPASVSYVAESTPTPSGSASATPPVTPTPSPSASPSPDGAVAAPGPTAEPSPTPGPGTTAPDPQAAEPENEGAAASAFPGQWNDPTRFAAAIGPTGTGSPFPWLQAGLLALGALLLIAVPLRLLAGTISRSRGGRPLRALPSLAGRNRVREEYEVAPTVRLNRWLPGGAALLAAATFVMLSGPIVDQPAYLRLLVAVIIGLVLVNAVAILVPLWWSSRVLRLRGTVTFLPRYLLLIAAAAIASRLFDIHPALLFGLLGSVTLTATTDAVSPHGAHPAAAQPTTAQRGQLAAVRVGALAAFAVLAWSLGSLLPAASDFVTSLAAETGNTIVLAAIGSAVLILVPVGHTSGRRILSWSPLVWTGLTVVTYGILFAALSPMVEQVQSAGTGLTLWITAATFAAVCASAWAWQRFVTPAQR</sequence>
<feature type="compositionally biased region" description="Pro residues" evidence="1">
    <location>
        <begin position="368"/>
        <end position="378"/>
    </location>
</feature>
<feature type="transmembrane region" description="Helical" evidence="2">
    <location>
        <begin position="634"/>
        <end position="652"/>
    </location>
</feature>
<feature type="chain" id="PRO_5039708293" evidence="3">
    <location>
        <begin position="38"/>
        <end position="761"/>
    </location>
</feature>
<feature type="transmembrane region" description="Helical" evidence="2">
    <location>
        <begin position="702"/>
        <end position="721"/>
    </location>
</feature>
<protein>
    <submittedName>
        <fullName evidence="4">Peptidoglycan/LPS O-acetylase OafA/YrhL, contains acyltransferase and SGNH-hydrolase domains</fullName>
    </submittedName>
</protein>
<feature type="signal peptide" evidence="3">
    <location>
        <begin position="1"/>
        <end position="37"/>
    </location>
</feature>
<feature type="transmembrane region" description="Helical" evidence="2">
    <location>
        <begin position="733"/>
        <end position="752"/>
    </location>
</feature>
<dbReference type="Proteomes" id="UP000298252">
    <property type="component" value="Unassembled WGS sequence"/>
</dbReference>
<proteinExistence type="predicted"/>
<dbReference type="STRING" id="1424659.SAMN05216368_106173"/>
<evidence type="ECO:0000313" key="5">
    <source>
        <dbReference type="EMBL" id="TFB81671.1"/>
    </source>
</evidence>
<feature type="transmembrane region" description="Helical" evidence="2">
    <location>
        <begin position="534"/>
        <end position="560"/>
    </location>
</feature>
<feature type="transmembrane region" description="Helical" evidence="2">
    <location>
        <begin position="508"/>
        <end position="528"/>
    </location>
</feature>
<reference evidence="5 7" key="2">
    <citation type="submission" date="2019-03" db="EMBL/GenBank/DDBJ databases">
        <title>Genomics of glacier-inhabiting Cryobacterium strains.</title>
        <authorList>
            <person name="Liu Q."/>
            <person name="Xin Y.-H."/>
        </authorList>
    </citation>
    <scope>NUCLEOTIDE SEQUENCE [LARGE SCALE GENOMIC DNA]</scope>
    <source>
        <strain evidence="5 7">Hh8</strain>
    </source>
</reference>
<keyword evidence="2" id="KW-0472">Membrane</keyword>
<feature type="region of interest" description="Disordered" evidence="1">
    <location>
        <begin position="46"/>
        <end position="116"/>
    </location>
</feature>
<dbReference type="PROSITE" id="PS51257">
    <property type="entry name" value="PROKAR_LIPOPROTEIN"/>
    <property type="match status" value="1"/>
</dbReference>
<evidence type="ECO:0000313" key="4">
    <source>
        <dbReference type="EMBL" id="SDN63106.1"/>
    </source>
</evidence>
<dbReference type="EMBL" id="SOFD01000005">
    <property type="protein sequence ID" value="TFB81671.1"/>
    <property type="molecule type" value="Genomic_DNA"/>
</dbReference>